<evidence type="ECO:0000256" key="1">
    <source>
        <dbReference type="SAM" id="MobiDB-lite"/>
    </source>
</evidence>
<organism evidence="2 3">
    <name type="scientific">Roseimaritima ulvae</name>
    <dbReference type="NCBI Taxonomy" id="980254"/>
    <lineage>
        <taxon>Bacteria</taxon>
        <taxon>Pseudomonadati</taxon>
        <taxon>Planctomycetota</taxon>
        <taxon>Planctomycetia</taxon>
        <taxon>Pirellulales</taxon>
        <taxon>Pirellulaceae</taxon>
        <taxon>Roseimaritima</taxon>
    </lineage>
</organism>
<feature type="region of interest" description="Disordered" evidence="1">
    <location>
        <begin position="1"/>
        <end position="21"/>
    </location>
</feature>
<accession>A0A5B9QJI6</accession>
<reference evidence="2 3" key="1">
    <citation type="submission" date="2019-08" db="EMBL/GenBank/DDBJ databases">
        <title>Deep-cultivation of Planctomycetes and their phenomic and genomic characterization uncovers novel biology.</title>
        <authorList>
            <person name="Wiegand S."/>
            <person name="Jogler M."/>
            <person name="Boedeker C."/>
            <person name="Pinto D."/>
            <person name="Vollmers J."/>
            <person name="Rivas-Marin E."/>
            <person name="Kohn T."/>
            <person name="Peeters S.H."/>
            <person name="Heuer A."/>
            <person name="Rast P."/>
            <person name="Oberbeckmann S."/>
            <person name="Bunk B."/>
            <person name="Jeske O."/>
            <person name="Meyerdierks A."/>
            <person name="Storesund J.E."/>
            <person name="Kallscheuer N."/>
            <person name="Luecker S."/>
            <person name="Lage O.M."/>
            <person name="Pohl T."/>
            <person name="Merkel B.J."/>
            <person name="Hornburger P."/>
            <person name="Mueller R.-W."/>
            <person name="Bruemmer F."/>
            <person name="Labrenz M."/>
            <person name="Spormann A.M."/>
            <person name="Op den Camp H."/>
            <person name="Overmann J."/>
            <person name="Amann R."/>
            <person name="Jetten M.S.M."/>
            <person name="Mascher T."/>
            <person name="Medema M.H."/>
            <person name="Devos D.P."/>
            <person name="Kaster A.-K."/>
            <person name="Ovreas L."/>
            <person name="Rohde M."/>
            <person name="Galperin M.Y."/>
            <person name="Jogler C."/>
        </authorList>
    </citation>
    <scope>NUCLEOTIDE SEQUENCE [LARGE SCALE GENOMIC DNA]</scope>
    <source>
        <strain evidence="2 3">UC8</strain>
    </source>
</reference>
<gene>
    <name evidence="2" type="ORF">UC8_00820</name>
</gene>
<dbReference type="Proteomes" id="UP000325286">
    <property type="component" value="Chromosome"/>
</dbReference>
<proteinExistence type="predicted"/>
<keyword evidence="3" id="KW-1185">Reference proteome</keyword>
<dbReference type="KEGG" id="rul:UC8_00820"/>
<evidence type="ECO:0000313" key="3">
    <source>
        <dbReference type="Proteomes" id="UP000325286"/>
    </source>
</evidence>
<dbReference type="OrthoDB" id="181729at2"/>
<dbReference type="EMBL" id="CP042914">
    <property type="protein sequence ID" value="QEG38129.1"/>
    <property type="molecule type" value="Genomic_DNA"/>
</dbReference>
<evidence type="ECO:0000313" key="2">
    <source>
        <dbReference type="EMBL" id="QEG38129.1"/>
    </source>
</evidence>
<dbReference type="AlphaFoldDB" id="A0A5B9QJI6"/>
<dbReference type="RefSeq" id="WP_068136155.1">
    <property type="nucleotide sequence ID" value="NZ_CP042914.1"/>
</dbReference>
<sequence>MAKAFNRTTHSKTRKPTNPEQSFAAAIARSNADHVDLVALVGGHIHRQSIDVVHGIPQVVTNANAVVAFMDVRFVPSA</sequence>
<protein>
    <submittedName>
        <fullName evidence="2">Uncharacterized protein</fullName>
    </submittedName>
</protein>
<name>A0A5B9QJI6_9BACT</name>